<organism evidence="2 3">
    <name type="scientific">Mangrovimonas yunxiaonensis</name>
    <dbReference type="NCBI Taxonomy" id="1197477"/>
    <lineage>
        <taxon>Bacteria</taxon>
        <taxon>Pseudomonadati</taxon>
        <taxon>Bacteroidota</taxon>
        <taxon>Flavobacteriia</taxon>
        <taxon>Flavobacteriales</taxon>
        <taxon>Flavobacteriaceae</taxon>
        <taxon>Mangrovimonas</taxon>
    </lineage>
</organism>
<comment type="caution">
    <text evidence="2">The sequence shown here is derived from an EMBL/GenBank/DDBJ whole genome shotgun (WGS) entry which is preliminary data.</text>
</comment>
<feature type="chain" id="PRO_5001782532" evidence="1">
    <location>
        <begin position="27"/>
        <end position="186"/>
    </location>
</feature>
<dbReference type="eggNOG" id="ENOG503301N">
    <property type="taxonomic scope" value="Bacteria"/>
</dbReference>
<reference evidence="2 3" key="1">
    <citation type="journal article" date="2014" name="Genome Announc.">
        <title>Draft Genome Sequence of the Algicidal Bacterium Mangrovimonas yunxiaonensis Strain LY01.</title>
        <authorList>
            <person name="Li Y."/>
            <person name="Zhu H."/>
            <person name="Li C."/>
            <person name="Zhang H."/>
            <person name="Chen Z."/>
            <person name="Zheng W."/>
            <person name="Xu H."/>
            <person name="Zheng T."/>
        </authorList>
    </citation>
    <scope>NUCLEOTIDE SEQUENCE [LARGE SCALE GENOMIC DNA]</scope>
    <source>
        <strain evidence="2 3">LY01</strain>
    </source>
</reference>
<reference evidence="3" key="2">
    <citation type="submission" date="2014-07" db="EMBL/GenBank/DDBJ databases">
        <title>Genome sequence of Mangrovimonas yunxiaonensis.</title>
        <authorList>
            <person name="Li Y."/>
            <person name="Zheng T."/>
        </authorList>
    </citation>
    <scope>NUCLEOTIDE SEQUENCE [LARGE SCALE GENOMIC DNA]</scope>
    <source>
        <strain evidence="3">LY01</strain>
    </source>
</reference>
<dbReference type="PROSITE" id="PS51257">
    <property type="entry name" value="PROKAR_LIPOPROTEIN"/>
    <property type="match status" value="1"/>
</dbReference>
<feature type="signal peptide" evidence="1">
    <location>
        <begin position="1"/>
        <end position="26"/>
    </location>
</feature>
<keyword evidence="1" id="KW-0732">Signal</keyword>
<gene>
    <name evidence="2" type="ORF">IA57_07885</name>
</gene>
<evidence type="ECO:0000313" key="2">
    <source>
        <dbReference type="EMBL" id="KFB00394.1"/>
    </source>
</evidence>
<sequence>MRKSFLKKAMTSTCVLALTLFTLSCSNDDDNNNPNNTPPNTTQNNQMAFDIAGDVTGSKTGSSSIVTVENANNTYMISNHDGASFDTQTFSLVFYKAFSDNTLANPSPGTYPIANVGHLIDQDGFWAVYTDTQTGEDYGSGNLSGTLTITSNTNNQLKGTFEFSAENLSGTKTITVTNGTFSAAID</sequence>
<evidence type="ECO:0000256" key="1">
    <source>
        <dbReference type="SAM" id="SignalP"/>
    </source>
</evidence>
<evidence type="ECO:0000313" key="3">
    <source>
        <dbReference type="Proteomes" id="UP000028521"/>
    </source>
</evidence>
<dbReference type="RefSeq" id="WP_036121579.1">
    <property type="nucleotide sequence ID" value="NZ_BMET01000001.1"/>
</dbReference>
<dbReference type="Proteomes" id="UP000028521">
    <property type="component" value="Unassembled WGS sequence"/>
</dbReference>
<protein>
    <submittedName>
        <fullName evidence="2">Uncharacterized protein</fullName>
    </submittedName>
</protein>
<accession>A0A084TI58</accession>
<dbReference type="OrthoDB" id="1447484at2"/>
<name>A0A084TI58_9FLAO</name>
<dbReference type="AlphaFoldDB" id="A0A084TI58"/>
<keyword evidence="3" id="KW-1185">Reference proteome</keyword>
<dbReference type="EMBL" id="JPFK01000007">
    <property type="protein sequence ID" value="KFB00394.1"/>
    <property type="molecule type" value="Genomic_DNA"/>
</dbReference>
<proteinExistence type="predicted"/>